<evidence type="ECO:0000313" key="2">
    <source>
        <dbReference type="Proteomes" id="UP001151760"/>
    </source>
</evidence>
<dbReference type="EMBL" id="BQNB010012115">
    <property type="protein sequence ID" value="GJS99402.1"/>
    <property type="molecule type" value="Genomic_DNA"/>
</dbReference>
<name>A0ABQ5ADZ6_9ASTR</name>
<sequence>MPNSWKQVLHDELEKMVTQELAAKAMDDISRQTFKEEKRIIASQNKATQATSSNNLYTDRPSISTDRPFVSTVIDTYVSAASTFQLAYAVESSFVLS</sequence>
<evidence type="ECO:0000313" key="1">
    <source>
        <dbReference type="EMBL" id="GJS99402.1"/>
    </source>
</evidence>
<accession>A0ABQ5ADZ6</accession>
<comment type="caution">
    <text evidence="1">The sequence shown here is derived from an EMBL/GenBank/DDBJ whole genome shotgun (WGS) entry which is preliminary data.</text>
</comment>
<dbReference type="Proteomes" id="UP001151760">
    <property type="component" value="Unassembled WGS sequence"/>
</dbReference>
<organism evidence="1 2">
    <name type="scientific">Tanacetum coccineum</name>
    <dbReference type="NCBI Taxonomy" id="301880"/>
    <lineage>
        <taxon>Eukaryota</taxon>
        <taxon>Viridiplantae</taxon>
        <taxon>Streptophyta</taxon>
        <taxon>Embryophyta</taxon>
        <taxon>Tracheophyta</taxon>
        <taxon>Spermatophyta</taxon>
        <taxon>Magnoliopsida</taxon>
        <taxon>eudicotyledons</taxon>
        <taxon>Gunneridae</taxon>
        <taxon>Pentapetalae</taxon>
        <taxon>asterids</taxon>
        <taxon>campanulids</taxon>
        <taxon>Asterales</taxon>
        <taxon>Asteraceae</taxon>
        <taxon>Asteroideae</taxon>
        <taxon>Anthemideae</taxon>
        <taxon>Anthemidinae</taxon>
        <taxon>Tanacetum</taxon>
    </lineage>
</organism>
<reference evidence="1" key="1">
    <citation type="journal article" date="2022" name="Int. J. Mol. Sci.">
        <title>Draft Genome of Tanacetum Coccineum: Genomic Comparison of Closely Related Tanacetum-Family Plants.</title>
        <authorList>
            <person name="Yamashiro T."/>
            <person name="Shiraishi A."/>
            <person name="Nakayama K."/>
            <person name="Satake H."/>
        </authorList>
    </citation>
    <scope>NUCLEOTIDE SEQUENCE</scope>
</reference>
<reference evidence="1" key="2">
    <citation type="submission" date="2022-01" db="EMBL/GenBank/DDBJ databases">
        <authorList>
            <person name="Yamashiro T."/>
            <person name="Shiraishi A."/>
            <person name="Satake H."/>
            <person name="Nakayama K."/>
        </authorList>
    </citation>
    <scope>NUCLEOTIDE SEQUENCE</scope>
</reference>
<protein>
    <submittedName>
        <fullName evidence="1">Uncharacterized protein</fullName>
    </submittedName>
</protein>
<keyword evidence="2" id="KW-1185">Reference proteome</keyword>
<gene>
    <name evidence="1" type="ORF">Tco_0820572</name>
</gene>
<proteinExistence type="predicted"/>